<comment type="caution">
    <text evidence="2">The sequence shown here is derived from an EMBL/GenBank/DDBJ whole genome shotgun (WGS) entry which is preliminary data.</text>
</comment>
<dbReference type="AlphaFoldDB" id="A0AAW1V1Z0"/>
<sequence>MNTDSGGTPLSPLLLSQFTPKSQRTCDIIFNSDVENSQFSPADFYLLSKEVEAVIRDHVTDEELHIEAKNLSQTLDSIIQKNSKSRNHNNLDSQSNSNTNNSNLVSKKPKSNLRYSNNDSGPFLVIVESISDKNVGNIHPMDLGKKLFNNNITNIKCISKKGKKRIGIEFHSAQAANSFTDSDFLNKN</sequence>
<protein>
    <submittedName>
        <fullName evidence="2">Uncharacterized protein</fullName>
    </submittedName>
</protein>
<organism evidence="2 3">
    <name type="scientific">Henosepilachna vigintioctopunctata</name>
    <dbReference type="NCBI Taxonomy" id="420089"/>
    <lineage>
        <taxon>Eukaryota</taxon>
        <taxon>Metazoa</taxon>
        <taxon>Ecdysozoa</taxon>
        <taxon>Arthropoda</taxon>
        <taxon>Hexapoda</taxon>
        <taxon>Insecta</taxon>
        <taxon>Pterygota</taxon>
        <taxon>Neoptera</taxon>
        <taxon>Endopterygota</taxon>
        <taxon>Coleoptera</taxon>
        <taxon>Polyphaga</taxon>
        <taxon>Cucujiformia</taxon>
        <taxon>Coccinelloidea</taxon>
        <taxon>Coccinellidae</taxon>
        <taxon>Epilachninae</taxon>
        <taxon>Epilachnini</taxon>
        <taxon>Henosepilachna</taxon>
    </lineage>
</organism>
<gene>
    <name evidence="2" type="ORF">WA026_004558</name>
</gene>
<keyword evidence="3" id="KW-1185">Reference proteome</keyword>
<proteinExistence type="predicted"/>
<evidence type="ECO:0000256" key="1">
    <source>
        <dbReference type="SAM" id="MobiDB-lite"/>
    </source>
</evidence>
<name>A0AAW1V1Z0_9CUCU</name>
<feature type="compositionally biased region" description="Low complexity" evidence="1">
    <location>
        <begin position="90"/>
        <end position="106"/>
    </location>
</feature>
<reference evidence="2 3" key="1">
    <citation type="submission" date="2023-03" db="EMBL/GenBank/DDBJ databases">
        <title>Genome insight into feeding habits of ladybird beetles.</title>
        <authorList>
            <person name="Li H.-S."/>
            <person name="Huang Y.-H."/>
            <person name="Pang H."/>
        </authorList>
    </citation>
    <scope>NUCLEOTIDE SEQUENCE [LARGE SCALE GENOMIC DNA]</scope>
    <source>
        <strain evidence="2">SYSU_2023b</strain>
        <tissue evidence="2">Whole body</tissue>
    </source>
</reference>
<dbReference type="Proteomes" id="UP001431783">
    <property type="component" value="Unassembled WGS sequence"/>
</dbReference>
<dbReference type="EMBL" id="JARQZJ010000122">
    <property type="protein sequence ID" value="KAK9889279.1"/>
    <property type="molecule type" value="Genomic_DNA"/>
</dbReference>
<evidence type="ECO:0000313" key="3">
    <source>
        <dbReference type="Proteomes" id="UP001431783"/>
    </source>
</evidence>
<accession>A0AAW1V1Z0</accession>
<feature type="region of interest" description="Disordered" evidence="1">
    <location>
        <begin position="85"/>
        <end position="116"/>
    </location>
</feature>
<evidence type="ECO:0000313" key="2">
    <source>
        <dbReference type="EMBL" id="KAK9889279.1"/>
    </source>
</evidence>